<evidence type="ECO:0000313" key="2">
    <source>
        <dbReference type="Proteomes" id="UP001165064"/>
    </source>
</evidence>
<evidence type="ECO:0000313" key="1">
    <source>
        <dbReference type="EMBL" id="GMF08300.1"/>
    </source>
</evidence>
<organism evidence="1 2">
    <name type="scientific">Ambrosiozyma monospora</name>
    <name type="common">Yeast</name>
    <name type="synonym">Endomycopsis monosporus</name>
    <dbReference type="NCBI Taxonomy" id="43982"/>
    <lineage>
        <taxon>Eukaryota</taxon>
        <taxon>Fungi</taxon>
        <taxon>Dikarya</taxon>
        <taxon>Ascomycota</taxon>
        <taxon>Saccharomycotina</taxon>
        <taxon>Pichiomycetes</taxon>
        <taxon>Pichiales</taxon>
        <taxon>Pichiaceae</taxon>
        <taxon>Ambrosiozyma</taxon>
    </lineage>
</organism>
<comment type="caution">
    <text evidence="1">The sequence shown here is derived from an EMBL/GenBank/DDBJ whole genome shotgun (WGS) entry which is preliminary data.</text>
</comment>
<accession>A0ACB5UCN6</accession>
<dbReference type="EMBL" id="BSXS01016860">
    <property type="protein sequence ID" value="GMF08300.1"/>
    <property type="molecule type" value="Genomic_DNA"/>
</dbReference>
<protein>
    <submittedName>
        <fullName evidence="1">Unnamed protein product</fullName>
    </submittedName>
</protein>
<reference evidence="1" key="1">
    <citation type="submission" date="2023-04" db="EMBL/GenBank/DDBJ databases">
        <title>Ambrosiozyma monospora NBRC 10751.</title>
        <authorList>
            <person name="Ichikawa N."/>
            <person name="Sato H."/>
            <person name="Tonouchi N."/>
        </authorList>
    </citation>
    <scope>NUCLEOTIDE SEQUENCE</scope>
    <source>
        <strain evidence="1">NBRC 10751</strain>
    </source>
</reference>
<sequence length="84" mass="8492">MEVHWTLVPTPDQDGIDDDDTSSSMSGSVISNSRSAHSTGSGSKLSGTGSGTASSTNYSGYSNGGFGGNSRLASGGKRTILNFK</sequence>
<gene>
    <name evidence="1" type="ORF">Amon02_001321700</name>
</gene>
<proteinExistence type="predicted"/>
<keyword evidence="2" id="KW-1185">Reference proteome</keyword>
<name>A0ACB5UCN6_AMBMO</name>
<dbReference type="Proteomes" id="UP001165064">
    <property type="component" value="Unassembled WGS sequence"/>
</dbReference>